<dbReference type="EMBL" id="SCKW01000034">
    <property type="protein sequence ID" value="RWZ78103.1"/>
    <property type="molecule type" value="Genomic_DNA"/>
</dbReference>
<accession>A0A4Q0AGB4</accession>
<feature type="region of interest" description="Disordered" evidence="1">
    <location>
        <begin position="1"/>
        <end position="25"/>
    </location>
</feature>
<feature type="compositionally biased region" description="Pro residues" evidence="1">
    <location>
        <begin position="1"/>
        <end position="19"/>
    </location>
</feature>
<keyword evidence="2" id="KW-0812">Transmembrane</keyword>
<keyword evidence="2" id="KW-1133">Transmembrane helix</keyword>
<evidence type="ECO:0000313" key="4">
    <source>
        <dbReference type="Proteomes" id="UP000289269"/>
    </source>
</evidence>
<organism evidence="3 4">
    <name type="scientific">Candidatus Chaera renei</name>
    <dbReference type="NCBI Taxonomy" id="2506947"/>
    <lineage>
        <taxon>Bacteria</taxon>
        <taxon>Candidatus Saccharimonadota</taxon>
        <taxon>Candidatus Saccharimonadia</taxon>
        <taxon>Candidatus Saccharimonadales</taxon>
        <taxon>Candidatus Saccharimonadaceae</taxon>
        <taxon>Candidatus Chaera</taxon>
    </lineage>
</organism>
<feature type="transmembrane region" description="Helical" evidence="2">
    <location>
        <begin position="28"/>
        <end position="46"/>
    </location>
</feature>
<evidence type="ECO:0000313" key="3">
    <source>
        <dbReference type="EMBL" id="RWZ78103.1"/>
    </source>
</evidence>
<sequence length="59" mass="6301">MQISVPAPPPTPPQQPPAELPKTGPADIFGAGAAVSSITAAGYYWVQSRRNLINRLMNR</sequence>
<reference evidence="3" key="1">
    <citation type="submission" date="2019-01" db="EMBL/GenBank/DDBJ databases">
        <title>Genomic signatures and co-occurrence patterns of the ultra-small Saccharimodia (Patescibacteria phylum) suggest a symbiotic lifestyle.</title>
        <authorList>
            <person name="Lemos L."/>
            <person name="Medeiros J."/>
            <person name="Andreote F."/>
            <person name="Fernandes G."/>
            <person name="Varani A."/>
            <person name="Oliveira G."/>
            <person name="Pylro V."/>
        </authorList>
    </citation>
    <scope>NUCLEOTIDE SEQUENCE [LARGE SCALE GENOMIC DNA]</scope>
    <source>
        <strain evidence="3">AMD01</strain>
    </source>
</reference>
<evidence type="ECO:0000256" key="1">
    <source>
        <dbReference type="SAM" id="MobiDB-lite"/>
    </source>
</evidence>
<name>A0A4Q0AGB4_9BACT</name>
<dbReference type="AlphaFoldDB" id="A0A4Q0AGB4"/>
<gene>
    <name evidence="3" type="ORF">EOT04_02960</name>
</gene>
<proteinExistence type="predicted"/>
<keyword evidence="4" id="KW-1185">Reference proteome</keyword>
<dbReference type="Proteomes" id="UP000289269">
    <property type="component" value="Unassembled WGS sequence"/>
</dbReference>
<protein>
    <submittedName>
        <fullName evidence="3">Uncharacterized protein</fullName>
    </submittedName>
</protein>
<evidence type="ECO:0000256" key="2">
    <source>
        <dbReference type="SAM" id="Phobius"/>
    </source>
</evidence>
<comment type="caution">
    <text evidence="3">The sequence shown here is derived from an EMBL/GenBank/DDBJ whole genome shotgun (WGS) entry which is preliminary data.</text>
</comment>
<keyword evidence="2" id="KW-0472">Membrane</keyword>